<proteinExistence type="inferred from homology"/>
<accession>A0A1Z1WMW8</accession>
<name>A0A1Z1WMW8_9ACTN</name>
<dbReference type="Gene3D" id="1.20.140.10">
    <property type="entry name" value="Butyryl-CoA Dehydrogenase, subunit A, domain 3"/>
    <property type="match status" value="1"/>
</dbReference>
<comment type="similarity">
    <text evidence="2 6">Belongs to the acyl-CoA dehydrogenase family.</text>
</comment>
<dbReference type="InterPro" id="IPR009075">
    <property type="entry name" value="AcylCo_DH/oxidase_C"/>
</dbReference>
<dbReference type="STRING" id="67267.GCA_000716675_02299"/>
<feature type="domain" description="Acyl-CoA dehydrogenase/oxidase C-terminal" evidence="8">
    <location>
        <begin position="231"/>
        <end position="341"/>
    </location>
</feature>
<feature type="domain" description="Acyl-CoA oxidase/dehydrogenase middle" evidence="9">
    <location>
        <begin position="124"/>
        <end position="219"/>
    </location>
</feature>
<dbReference type="GO" id="GO:0050660">
    <property type="term" value="F:flavin adenine dinucleotide binding"/>
    <property type="evidence" value="ECO:0007669"/>
    <property type="project" value="InterPro"/>
</dbReference>
<feature type="domain" description="Acyl-CoA dehydrogenase/oxidase N-terminal" evidence="10">
    <location>
        <begin position="7"/>
        <end position="120"/>
    </location>
</feature>
<evidence type="ECO:0000313" key="12">
    <source>
        <dbReference type="Proteomes" id="UP000195880"/>
    </source>
</evidence>
<dbReference type="AlphaFoldDB" id="A0A1Z1WMW8"/>
<dbReference type="Gene3D" id="1.10.540.10">
    <property type="entry name" value="Acyl-CoA dehydrogenase/oxidase, N-terminal domain"/>
    <property type="match status" value="1"/>
</dbReference>
<dbReference type="SUPFAM" id="SSF47203">
    <property type="entry name" value="Acyl-CoA dehydrogenase C-terminal domain-like"/>
    <property type="match status" value="2"/>
</dbReference>
<dbReference type="KEGG" id="salf:SMD44_07220"/>
<keyword evidence="3 6" id="KW-0285">Flavoprotein</keyword>
<feature type="region of interest" description="Disordered" evidence="7">
    <location>
        <begin position="347"/>
        <end position="395"/>
    </location>
</feature>
<keyword evidence="12" id="KW-1185">Reference proteome</keyword>
<comment type="cofactor">
    <cofactor evidence="1 6">
        <name>FAD</name>
        <dbReference type="ChEBI" id="CHEBI:57692"/>
    </cofactor>
</comment>
<evidence type="ECO:0000259" key="10">
    <source>
        <dbReference type="Pfam" id="PF02771"/>
    </source>
</evidence>
<protein>
    <submittedName>
        <fullName evidence="11">Acyl-CoA dehydrogenase</fullName>
    </submittedName>
</protein>
<evidence type="ECO:0000259" key="9">
    <source>
        <dbReference type="Pfam" id="PF02770"/>
    </source>
</evidence>
<dbReference type="InterPro" id="IPR036250">
    <property type="entry name" value="AcylCo_DH-like_C"/>
</dbReference>
<evidence type="ECO:0000259" key="8">
    <source>
        <dbReference type="Pfam" id="PF00441"/>
    </source>
</evidence>
<evidence type="ECO:0000256" key="7">
    <source>
        <dbReference type="SAM" id="MobiDB-lite"/>
    </source>
</evidence>
<evidence type="ECO:0000313" key="11">
    <source>
        <dbReference type="EMBL" id="ARX87738.1"/>
    </source>
</evidence>
<dbReference type="InterPro" id="IPR046373">
    <property type="entry name" value="Acyl-CoA_Oxase/DH_mid-dom_sf"/>
</dbReference>
<keyword evidence="5 6" id="KW-0560">Oxidoreductase</keyword>
<keyword evidence="4 6" id="KW-0274">FAD</keyword>
<dbReference type="Pfam" id="PF02771">
    <property type="entry name" value="Acyl-CoA_dh_N"/>
    <property type="match status" value="1"/>
</dbReference>
<dbReference type="InterPro" id="IPR037069">
    <property type="entry name" value="AcylCoA_DH/ox_N_sf"/>
</dbReference>
<dbReference type="Pfam" id="PF02770">
    <property type="entry name" value="Acyl-CoA_dh_M"/>
    <property type="match status" value="1"/>
</dbReference>
<reference evidence="11 12" key="1">
    <citation type="submission" date="2017-05" db="EMBL/GenBank/DDBJ databases">
        <title>Streptomyces alboflavus Genome sequencing and assembly.</title>
        <authorList>
            <person name="Wang Y."/>
            <person name="Du B."/>
            <person name="Ding Y."/>
            <person name="Liu H."/>
            <person name="Hou Q."/>
            <person name="Liu K."/>
            <person name="Wang C."/>
            <person name="Yao L."/>
        </authorList>
    </citation>
    <scope>NUCLEOTIDE SEQUENCE [LARGE SCALE GENOMIC DNA]</scope>
    <source>
        <strain evidence="11 12">MDJK44</strain>
    </source>
</reference>
<evidence type="ECO:0000256" key="6">
    <source>
        <dbReference type="RuleBase" id="RU362125"/>
    </source>
</evidence>
<feature type="compositionally biased region" description="Pro residues" evidence="7">
    <location>
        <begin position="375"/>
        <end position="389"/>
    </location>
</feature>
<evidence type="ECO:0000256" key="5">
    <source>
        <dbReference type="ARBA" id="ARBA00023002"/>
    </source>
</evidence>
<evidence type="ECO:0000256" key="4">
    <source>
        <dbReference type="ARBA" id="ARBA00022827"/>
    </source>
</evidence>
<evidence type="ECO:0000256" key="2">
    <source>
        <dbReference type="ARBA" id="ARBA00009347"/>
    </source>
</evidence>
<evidence type="ECO:0000256" key="3">
    <source>
        <dbReference type="ARBA" id="ARBA00022630"/>
    </source>
</evidence>
<dbReference type="InterPro" id="IPR009100">
    <property type="entry name" value="AcylCoA_DH/oxidase_NM_dom_sf"/>
</dbReference>
<gene>
    <name evidence="11" type="ORF">SMD44_07220</name>
</gene>
<dbReference type="eggNOG" id="COG1960">
    <property type="taxonomic scope" value="Bacteria"/>
</dbReference>
<dbReference type="PANTHER" id="PTHR43292">
    <property type="entry name" value="ACYL-COA DEHYDROGENASE"/>
    <property type="match status" value="1"/>
</dbReference>
<evidence type="ECO:0000256" key="1">
    <source>
        <dbReference type="ARBA" id="ARBA00001974"/>
    </source>
</evidence>
<dbReference type="InterPro" id="IPR013786">
    <property type="entry name" value="AcylCoA_DH/ox_N"/>
</dbReference>
<dbReference type="InterPro" id="IPR052161">
    <property type="entry name" value="Mycobact_Acyl-CoA_DH"/>
</dbReference>
<dbReference type="Proteomes" id="UP000195880">
    <property type="component" value="Chromosome"/>
</dbReference>
<dbReference type="GO" id="GO:0005886">
    <property type="term" value="C:plasma membrane"/>
    <property type="evidence" value="ECO:0007669"/>
    <property type="project" value="TreeGrafter"/>
</dbReference>
<dbReference type="Pfam" id="PF00441">
    <property type="entry name" value="Acyl-CoA_dh_1"/>
    <property type="match status" value="1"/>
</dbReference>
<dbReference type="PANTHER" id="PTHR43292:SF3">
    <property type="entry name" value="ACYL-COA DEHYDROGENASE FADE29"/>
    <property type="match status" value="1"/>
</dbReference>
<dbReference type="SUPFAM" id="SSF56645">
    <property type="entry name" value="Acyl-CoA dehydrogenase NM domain-like"/>
    <property type="match status" value="1"/>
</dbReference>
<feature type="compositionally biased region" description="Low complexity" evidence="7">
    <location>
        <begin position="364"/>
        <end position="374"/>
    </location>
</feature>
<dbReference type="GO" id="GO:0016627">
    <property type="term" value="F:oxidoreductase activity, acting on the CH-CH group of donors"/>
    <property type="evidence" value="ECO:0007669"/>
    <property type="project" value="InterPro"/>
</dbReference>
<sequence>MDLEFSAAQEEFRQEARAWLAAHVPSDPLPSLETEEGFAAHRAWEGELAADRWSVVSWPEEYGGRGAGIVEWLVFEEEYYAAGAPGRVSQNGISLLAPTLFDFGTPEQRARVLPPMARGEVIWAQAWSEPEAGSDLASLRSTARRAPGGWVLNGQKTWSSRAAFADRAFGLFRSDPAADRPHRGLTYLMFPLDAAGVTVRPIGRIDGKPAFAELFLDDVFVPDEDVIGEPGQGWRIAMATTGEERGLTLRSPGRFLATADRLLRDWRAHGDPADTALRDRVADAVIGARAYQLFTWSNASRFEAGEAIGAESSLNKVFWSEYDIGVHETALDLLGADGELRGAEGFAGEWSTPDGTEHAEPADRAGTTDTAAPPGGTPPPCRTPPPDRTPPTDWTEGYVFALAGPIYAGTNEIQRDIIAERLLGLPKGRR</sequence>
<dbReference type="RefSeq" id="WP_237307585.1">
    <property type="nucleotide sequence ID" value="NZ_CP021748.1"/>
</dbReference>
<dbReference type="InterPro" id="IPR006091">
    <property type="entry name" value="Acyl-CoA_Oxase/DH_mid-dom"/>
</dbReference>
<dbReference type="EMBL" id="CP021748">
    <property type="protein sequence ID" value="ARX87738.1"/>
    <property type="molecule type" value="Genomic_DNA"/>
</dbReference>
<organism evidence="11 12">
    <name type="scientific">Streptomyces alboflavus</name>
    <dbReference type="NCBI Taxonomy" id="67267"/>
    <lineage>
        <taxon>Bacteria</taxon>
        <taxon>Bacillati</taxon>
        <taxon>Actinomycetota</taxon>
        <taxon>Actinomycetes</taxon>
        <taxon>Kitasatosporales</taxon>
        <taxon>Streptomycetaceae</taxon>
        <taxon>Streptomyces</taxon>
    </lineage>
</organism>
<dbReference type="Gene3D" id="2.40.110.10">
    <property type="entry name" value="Butyryl-CoA Dehydrogenase, subunit A, domain 2"/>
    <property type="match status" value="1"/>
</dbReference>